<dbReference type="OrthoDB" id="5397087at2759"/>
<feature type="compositionally biased region" description="Low complexity" evidence="1">
    <location>
        <begin position="458"/>
        <end position="488"/>
    </location>
</feature>
<name>A0A2C5Z240_9HYPO</name>
<organism evidence="2 3">
    <name type="scientific">Ophiocordyceps camponoti-rufipedis</name>
    <dbReference type="NCBI Taxonomy" id="2004952"/>
    <lineage>
        <taxon>Eukaryota</taxon>
        <taxon>Fungi</taxon>
        <taxon>Dikarya</taxon>
        <taxon>Ascomycota</taxon>
        <taxon>Pezizomycotina</taxon>
        <taxon>Sordariomycetes</taxon>
        <taxon>Hypocreomycetidae</taxon>
        <taxon>Hypocreales</taxon>
        <taxon>Ophiocordycipitaceae</taxon>
        <taxon>Ophiocordyceps</taxon>
    </lineage>
</organism>
<feature type="region of interest" description="Disordered" evidence="1">
    <location>
        <begin position="175"/>
        <end position="232"/>
    </location>
</feature>
<dbReference type="AlphaFoldDB" id="A0A2C5Z240"/>
<feature type="compositionally biased region" description="Polar residues" evidence="1">
    <location>
        <begin position="181"/>
        <end position="192"/>
    </location>
</feature>
<feature type="region of interest" description="Disordered" evidence="1">
    <location>
        <begin position="394"/>
        <end position="491"/>
    </location>
</feature>
<dbReference type="STRING" id="2004952.A0A2C5Z240"/>
<feature type="region of interest" description="Disordered" evidence="1">
    <location>
        <begin position="330"/>
        <end position="379"/>
    </location>
</feature>
<sequence length="517" mass="55984">MAPPRKSERSNDENKERAYIAASRRSDRSIEARLQSAYMASTIHQKRTGRSLRINENVVRNEEMYEEEDRLPRHIVNSNQPELGHRFKEFDGTRGELSTLMKSSVEDLVKTDVDSAFAESFPWVKTASNPTGIYPLQVHQMTSQSPNPYCNWGPPPPSPYPVVCPQPRPLPNQFPVLLSPPLTSSNSYQSSSPEHKSPGLYLVNDPTPPSPNSFPRRTSMQQNTVQNSFPSPAACSPGMNSLYFPDSAPQSPQHVFAYSSLDTNPAARFSNTQVSNTQFSNTHVSNTQFSGSQISGSQFTCSQFPGSQFPSSQFSGTPNAQFSNQFLGTQQFPGSQQFSGPPTTQYASQFPLGFAAQPPPHPPAVRLYEPHAPNSPQAERPFCSLISFVPSSKSRIERSRNKAKNKAKGKPASRSAAGRAAARSAAATPAAATPPDDATPESAELSPADAPLDDAPLDDAPTATEPAAATPAAATPAAAEPDAAESLAGEPLFGLESDSWLSNFDEGMEEWIWGIKD</sequence>
<dbReference type="Proteomes" id="UP000226431">
    <property type="component" value="Unassembled WGS sequence"/>
</dbReference>
<comment type="caution">
    <text evidence="2">The sequence shown here is derived from an EMBL/GenBank/DDBJ whole genome shotgun (WGS) entry which is preliminary data.</text>
</comment>
<evidence type="ECO:0000256" key="1">
    <source>
        <dbReference type="SAM" id="MobiDB-lite"/>
    </source>
</evidence>
<feature type="compositionally biased region" description="Low complexity" evidence="1">
    <location>
        <begin position="412"/>
        <end position="436"/>
    </location>
</feature>
<keyword evidence="3" id="KW-1185">Reference proteome</keyword>
<evidence type="ECO:0000313" key="2">
    <source>
        <dbReference type="EMBL" id="PHH75895.1"/>
    </source>
</evidence>
<dbReference type="SUPFAM" id="SSF141571">
    <property type="entry name" value="Pentapeptide repeat-like"/>
    <property type="match status" value="1"/>
</dbReference>
<reference evidence="2 3" key="1">
    <citation type="submission" date="2017-06" db="EMBL/GenBank/DDBJ databases">
        <title>Ant-infecting Ophiocordyceps genomes reveal a high diversity of potential behavioral manipulation genes and a possible major role for enterotoxins.</title>
        <authorList>
            <person name="De Bekker C."/>
            <person name="Evans H.C."/>
            <person name="Brachmann A."/>
            <person name="Hughes D.P."/>
        </authorList>
    </citation>
    <scope>NUCLEOTIDE SEQUENCE [LARGE SCALE GENOMIC DNA]</scope>
    <source>
        <strain evidence="2 3">Map16</strain>
    </source>
</reference>
<gene>
    <name evidence="2" type="ORF">CDD80_1981</name>
</gene>
<feature type="compositionally biased region" description="Polar residues" evidence="1">
    <location>
        <begin position="330"/>
        <end position="348"/>
    </location>
</feature>
<evidence type="ECO:0000313" key="3">
    <source>
        <dbReference type="Proteomes" id="UP000226431"/>
    </source>
</evidence>
<feature type="compositionally biased region" description="Polar residues" evidence="1">
    <location>
        <begin position="213"/>
        <end position="230"/>
    </location>
</feature>
<protein>
    <submittedName>
        <fullName evidence="2">Uncharacterized protein</fullName>
    </submittedName>
</protein>
<feature type="region of interest" description="Disordered" evidence="1">
    <location>
        <begin position="1"/>
        <end position="26"/>
    </location>
</feature>
<feature type="compositionally biased region" description="Basic residues" evidence="1">
    <location>
        <begin position="401"/>
        <end position="411"/>
    </location>
</feature>
<dbReference type="Gene3D" id="2.160.20.80">
    <property type="entry name" value="E3 ubiquitin-protein ligase SopA"/>
    <property type="match status" value="1"/>
</dbReference>
<proteinExistence type="predicted"/>
<dbReference type="EMBL" id="NJES01000190">
    <property type="protein sequence ID" value="PHH75895.1"/>
    <property type="molecule type" value="Genomic_DNA"/>
</dbReference>
<accession>A0A2C5Z240</accession>